<dbReference type="PANTHER" id="PTHR43713">
    <property type="entry name" value="GLUTAMATE-1-SEMIALDEHYDE 2,1-AMINOMUTASE"/>
    <property type="match status" value="1"/>
</dbReference>
<reference evidence="5" key="1">
    <citation type="submission" date="2015-05" db="EMBL/GenBank/DDBJ databases">
        <authorList>
            <person name="Urmite Genomes"/>
        </authorList>
    </citation>
    <scope>NUCLEOTIDE SEQUENCE [LARGE SCALE GENOMIC DNA]</scope>
    <source>
        <strain evidence="5">LF1</strain>
    </source>
</reference>
<comment type="similarity">
    <text evidence="3">Belongs to the class-III pyridoxal-phosphate-dependent aminotransferase family.</text>
</comment>
<accession>A0A0U1NQB9</accession>
<proteinExistence type="inferred from homology"/>
<dbReference type="EMBL" id="CVRB01000001">
    <property type="protein sequence ID" value="CRK80243.1"/>
    <property type="molecule type" value="Genomic_DNA"/>
</dbReference>
<dbReference type="Proteomes" id="UP000199087">
    <property type="component" value="Unassembled WGS sequence"/>
</dbReference>
<organism evidence="4 5">
    <name type="scientific">Neobacillus massiliamazoniensis</name>
    <dbReference type="NCBI Taxonomy" id="1499688"/>
    <lineage>
        <taxon>Bacteria</taxon>
        <taxon>Bacillati</taxon>
        <taxon>Bacillota</taxon>
        <taxon>Bacilli</taxon>
        <taxon>Bacillales</taxon>
        <taxon>Bacillaceae</taxon>
        <taxon>Neobacillus</taxon>
    </lineage>
</organism>
<gene>
    <name evidence="4" type="ORF">BN000_00124</name>
</gene>
<evidence type="ECO:0000256" key="2">
    <source>
        <dbReference type="ARBA" id="ARBA00022898"/>
    </source>
</evidence>
<keyword evidence="2 3" id="KW-0663">Pyridoxal phosphate</keyword>
<dbReference type="GO" id="GO:0008483">
    <property type="term" value="F:transaminase activity"/>
    <property type="evidence" value="ECO:0007669"/>
    <property type="project" value="InterPro"/>
</dbReference>
<protein>
    <submittedName>
        <fullName evidence="4">Glutamate-1-semialdehyde-2,1-aminomutase</fullName>
    </submittedName>
</protein>
<dbReference type="InterPro" id="IPR015424">
    <property type="entry name" value="PyrdxlP-dep_Trfase"/>
</dbReference>
<dbReference type="STRING" id="1499688.BN000_00124"/>
<dbReference type="Gene3D" id="3.40.640.10">
    <property type="entry name" value="Type I PLP-dependent aspartate aminotransferase-like (Major domain)"/>
    <property type="match status" value="1"/>
</dbReference>
<dbReference type="RefSeq" id="WP_245640258.1">
    <property type="nucleotide sequence ID" value="NZ_CVRB01000001.1"/>
</dbReference>
<dbReference type="InterPro" id="IPR005814">
    <property type="entry name" value="Aminotrans_3"/>
</dbReference>
<evidence type="ECO:0000313" key="5">
    <source>
        <dbReference type="Proteomes" id="UP000199087"/>
    </source>
</evidence>
<dbReference type="PANTHER" id="PTHR43713:SF3">
    <property type="entry name" value="GLUTAMATE-1-SEMIALDEHYDE 2,1-AMINOMUTASE 1, CHLOROPLASTIC-RELATED"/>
    <property type="match status" value="1"/>
</dbReference>
<dbReference type="NCBIfam" id="NF005453">
    <property type="entry name" value="PRK07046.1"/>
    <property type="match status" value="1"/>
</dbReference>
<dbReference type="Pfam" id="PF00202">
    <property type="entry name" value="Aminotran_3"/>
    <property type="match status" value="1"/>
</dbReference>
<dbReference type="SUPFAM" id="SSF53383">
    <property type="entry name" value="PLP-dependent transferases"/>
    <property type="match status" value="1"/>
</dbReference>
<dbReference type="GO" id="GO:0030170">
    <property type="term" value="F:pyridoxal phosphate binding"/>
    <property type="evidence" value="ECO:0007669"/>
    <property type="project" value="InterPro"/>
</dbReference>
<keyword evidence="5" id="KW-1185">Reference proteome</keyword>
<evidence type="ECO:0000256" key="1">
    <source>
        <dbReference type="ARBA" id="ARBA00001933"/>
    </source>
</evidence>
<name>A0A0U1NQB9_9BACI</name>
<evidence type="ECO:0000256" key="3">
    <source>
        <dbReference type="RuleBase" id="RU003560"/>
    </source>
</evidence>
<dbReference type="InterPro" id="IPR015421">
    <property type="entry name" value="PyrdxlP-dep_Trfase_major"/>
</dbReference>
<evidence type="ECO:0000313" key="4">
    <source>
        <dbReference type="EMBL" id="CRK80243.1"/>
    </source>
</evidence>
<sequence length="457" mass="50665">MNRNVIMINRNRLKELLDKELQLFEETHPRSKELFERAKKSLIDGVPMNWMVKWAGSYPVFVKSGHGAHFTDVDDHRYIDFCLGDTGSMTGHAPESAISAIKERIDNGVTFMLPTEDSVWVGEELSRRFGLPYWQVAISATDANRFALRLARHLTKRKYILVFNYSYHGTVDEAFITLQDGVPIPRHGNIGPQTDVTQTSKVVEFNDIEALEKALAPGDVAAVLAEPAMTNIGIIHPDPGYLEALREITRRTGTILIYDETHTMSAGPGGYTGTYGLKPDMLTVGKAIGAGIPTAVYGFSEELAQRIRGTIDIEGADVGGIGGTLAGNALSMAAMRATLENVLTAEAYDRNISLAKRFCDGVESVIKEHNLPWIVKRLGCRTEYWFRDTPPKNGGEAASAADYELDRYMHLYALNRGILMTPFHNMALISSQTTVEDIDRHTKVFRESVESLLGARV</sequence>
<comment type="cofactor">
    <cofactor evidence="1">
        <name>pyridoxal 5'-phosphate</name>
        <dbReference type="ChEBI" id="CHEBI:597326"/>
    </cofactor>
</comment>
<dbReference type="AlphaFoldDB" id="A0A0U1NQB9"/>
<dbReference type="Gene3D" id="3.90.1150.10">
    <property type="entry name" value="Aspartate Aminotransferase, domain 1"/>
    <property type="match status" value="1"/>
</dbReference>
<dbReference type="InterPro" id="IPR015422">
    <property type="entry name" value="PyrdxlP-dep_Trfase_small"/>
</dbReference>